<evidence type="ECO:0000256" key="1">
    <source>
        <dbReference type="ARBA" id="ARBA00023016"/>
    </source>
</evidence>
<dbReference type="InterPro" id="IPR031107">
    <property type="entry name" value="Small_HSP"/>
</dbReference>
<dbReference type="SUPFAM" id="SSF49764">
    <property type="entry name" value="HSP20-like chaperones"/>
    <property type="match status" value="1"/>
</dbReference>
<dbReference type="InterPro" id="IPR002068">
    <property type="entry name" value="A-crystallin/Hsp20_dom"/>
</dbReference>
<dbReference type="AlphaFoldDB" id="A0AAV5AL85"/>
<sequence>MTHQISSAISPQAYSYFQSAVALPREQLVAMQHIIGNALVFQTRSAPPKNPPPPYNNNNQNNLNSEPLFRPRMDMFESSSSSTQNRPMVTAVFELPGLRKEDVHIEVIEGNMVITGDRNSLKTVVQSGEDDEAMKVETVTKAEDSAEFSQGQNSYCVREIKRGRFRRVIALPPSVQLSDIRASMADGILTVTFPGKPKPLRQSVPVA</sequence>
<comment type="caution">
    <text evidence="6">The sequence shown here is derived from an EMBL/GenBank/DDBJ whole genome shotgun (WGS) entry which is preliminary data.</text>
</comment>
<gene>
    <name evidence="6" type="ORF">Clacol_008792</name>
</gene>
<name>A0AAV5AL85_9AGAM</name>
<dbReference type="CDD" id="cd06464">
    <property type="entry name" value="ACD_sHsps-like"/>
    <property type="match status" value="1"/>
</dbReference>
<evidence type="ECO:0000313" key="6">
    <source>
        <dbReference type="EMBL" id="GJJ14527.1"/>
    </source>
</evidence>
<feature type="region of interest" description="Disordered" evidence="4">
    <location>
        <begin position="43"/>
        <end position="67"/>
    </location>
</feature>
<evidence type="ECO:0000313" key="7">
    <source>
        <dbReference type="Proteomes" id="UP001050691"/>
    </source>
</evidence>
<dbReference type="EMBL" id="BPWL01000010">
    <property type="protein sequence ID" value="GJJ14527.1"/>
    <property type="molecule type" value="Genomic_DNA"/>
</dbReference>
<evidence type="ECO:0000256" key="4">
    <source>
        <dbReference type="SAM" id="MobiDB-lite"/>
    </source>
</evidence>
<proteinExistence type="inferred from homology"/>
<evidence type="ECO:0000256" key="3">
    <source>
        <dbReference type="RuleBase" id="RU003616"/>
    </source>
</evidence>
<dbReference type="Pfam" id="PF00011">
    <property type="entry name" value="HSP20"/>
    <property type="match status" value="1"/>
</dbReference>
<feature type="domain" description="SHSP" evidence="5">
    <location>
        <begin position="71"/>
        <end position="207"/>
    </location>
</feature>
<organism evidence="6 7">
    <name type="scientific">Clathrus columnatus</name>
    <dbReference type="NCBI Taxonomy" id="1419009"/>
    <lineage>
        <taxon>Eukaryota</taxon>
        <taxon>Fungi</taxon>
        <taxon>Dikarya</taxon>
        <taxon>Basidiomycota</taxon>
        <taxon>Agaricomycotina</taxon>
        <taxon>Agaricomycetes</taxon>
        <taxon>Phallomycetidae</taxon>
        <taxon>Phallales</taxon>
        <taxon>Clathraceae</taxon>
        <taxon>Clathrus</taxon>
    </lineage>
</organism>
<keyword evidence="7" id="KW-1185">Reference proteome</keyword>
<dbReference type="Proteomes" id="UP001050691">
    <property type="component" value="Unassembled WGS sequence"/>
</dbReference>
<evidence type="ECO:0000256" key="2">
    <source>
        <dbReference type="PROSITE-ProRule" id="PRU00285"/>
    </source>
</evidence>
<reference evidence="6" key="1">
    <citation type="submission" date="2021-10" db="EMBL/GenBank/DDBJ databases">
        <title>De novo Genome Assembly of Clathrus columnatus (Basidiomycota, Fungi) Using Illumina and Nanopore Sequence Data.</title>
        <authorList>
            <person name="Ogiso-Tanaka E."/>
            <person name="Itagaki H."/>
            <person name="Hosoya T."/>
            <person name="Hosaka K."/>
        </authorList>
    </citation>
    <scope>NUCLEOTIDE SEQUENCE</scope>
    <source>
        <strain evidence="6">MO-923</strain>
    </source>
</reference>
<protein>
    <recommendedName>
        <fullName evidence="5">SHSP domain-containing protein</fullName>
    </recommendedName>
</protein>
<accession>A0AAV5AL85</accession>
<comment type="similarity">
    <text evidence="2 3">Belongs to the small heat shock protein (HSP20) family.</text>
</comment>
<evidence type="ECO:0000259" key="5">
    <source>
        <dbReference type="PROSITE" id="PS01031"/>
    </source>
</evidence>
<dbReference type="PANTHER" id="PTHR11527">
    <property type="entry name" value="HEAT-SHOCK PROTEIN 20 FAMILY MEMBER"/>
    <property type="match status" value="1"/>
</dbReference>
<keyword evidence="1" id="KW-0346">Stress response</keyword>
<dbReference type="PROSITE" id="PS01031">
    <property type="entry name" value="SHSP"/>
    <property type="match status" value="1"/>
</dbReference>
<feature type="compositionally biased region" description="Low complexity" evidence="4">
    <location>
        <begin position="56"/>
        <end position="67"/>
    </location>
</feature>
<dbReference type="InterPro" id="IPR008978">
    <property type="entry name" value="HSP20-like_chaperone"/>
</dbReference>
<dbReference type="Gene3D" id="2.60.40.790">
    <property type="match status" value="1"/>
</dbReference>